<comment type="caution">
    <text evidence="1">The sequence shown here is derived from an EMBL/GenBank/DDBJ whole genome shotgun (WGS) entry which is preliminary data.</text>
</comment>
<reference evidence="2" key="1">
    <citation type="journal article" date="2019" name="Int. J. Syst. Evol. Microbiol.">
        <title>The Global Catalogue of Microorganisms (GCM) 10K type strain sequencing project: providing services to taxonomists for standard genome sequencing and annotation.</title>
        <authorList>
            <consortium name="The Broad Institute Genomics Platform"/>
            <consortium name="The Broad Institute Genome Sequencing Center for Infectious Disease"/>
            <person name="Wu L."/>
            <person name="Ma J."/>
        </authorList>
    </citation>
    <scope>NUCLEOTIDE SEQUENCE [LARGE SCALE GENOMIC DNA]</scope>
    <source>
        <strain evidence="2">CGMCC 1.12477</strain>
    </source>
</reference>
<proteinExistence type="predicted"/>
<sequence>MDTNGIEVSLVSHARSTSTESWTTMSWRTRLAPGGSNRRFYMHHGEPWTISSQLAITMLSELDGQRPFASDPGTTVRPEVLFSCSMTPEMRSKYWLEIRLPEDRWSRDVEFVVTQDPFRRNHWRKIGIVDHSTGRATFRSTTRDATYGQKKAIPDWNGWFLDNSMLDAGGREMGAFLDLLSHGGSSQERLT</sequence>
<dbReference type="EMBL" id="JBHUGD010000003">
    <property type="protein sequence ID" value="MFD1946694.1"/>
    <property type="molecule type" value="Genomic_DNA"/>
</dbReference>
<protein>
    <submittedName>
        <fullName evidence="1">Uncharacterized protein</fullName>
    </submittedName>
</protein>
<gene>
    <name evidence="1" type="ORF">ACFSDE_07820</name>
</gene>
<name>A0ABW4TJ52_9ACTN</name>
<dbReference type="Proteomes" id="UP001597351">
    <property type="component" value="Unassembled WGS sequence"/>
</dbReference>
<evidence type="ECO:0000313" key="2">
    <source>
        <dbReference type="Proteomes" id="UP001597351"/>
    </source>
</evidence>
<dbReference type="RefSeq" id="WP_343917086.1">
    <property type="nucleotide sequence ID" value="NZ_BAAAJT010000002.1"/>
</dbReference>
<evidence type="ECO:0000313" key="1">
    <source>
        <dbReference type="EMBL" id="MFD1946694.1"/>
    </source>
</evidence>
<keyword evidence="2" id="KW-1185">Reference proteome</keyword>
<accession>A0ABW4TJ52</accession>
<organism evidence="1 2">
    <name type="scientific">Nocardioides aestuarii</name>
    <dbReference type="NCBI Taxonomy" id="252231"/>
    <lineage>
        <taxon>Bacteria</taxon>
        <taxon>Bacillati</taxon>
        <taxon>Actinomycetota</taxon>
        <taxon>Actinomycetes</taxon>
        <taxon>Propionibacteriales</taxon>
        <taxon>Nocardioidaceae</taxon>
        <taxon>Nocardioides</taxon>
    </lineage>
</organism>